<dbReference type="FunCoup" id="A0A1Q3BSP6">
    <property type="interactions" value="157"/>
</dbReference>
<dbReference type="OrthoDB" id="1921606at2759"/>
<evidence type="ECO:0000256" key="2">
    <source>
        <dbReference type="SAM" id="Phobius"/>
    </source>
</evidence>
<name>A0A1Q3BSP6_CEPFO</name>
<dbReference type="AlphaFoldDB" id="A0A1Q3BSP6"/>
<evidence type="ECO:0000313" key="4">
    <source>
        <dbReference type="Proteomes" id="UP000187406"/>
    </source>
</evidence>
<keyword evidence="2" id="KW-1133">Transmembrane helix</keyword>
<feature type="compositionally biased region" description="Low complexity" evidence="1">
    <location>
        <begin position="71"/>
        <end position="96"/>
    </location>
</feature>
<evidence type="ECO:0000256" key="1">
    <source>
        <dbReference type="SAM" id="MobiDB-lite"/>
    </source>
</evidence>
<reference evidence="4" key="1">
    <citation type="submission" date="2016-04" db="EMBL/GenBank/DDBJ databases">
        <title>Cephalotus genome sequencing.</title>
        <authorList>
            <person name="Fukushima K."/>
            <person name="Hasebe M."/>
            <person name="Fang X."/>
        </authorList>
    </citation>
    <scope>NUCLEOTIDE SEQUENCE [LARGE SCALE GENOMIC DNA]</scope>
    <source>
        <strain evidence="4">cv. St1</strain>
    </source>
</reference>
<feature type="transmembrane region" description="Helical" evidence="2">
    <location>
        <begin position="20"/>
        <end position="41"/>
    </location>
</feature>
<accession>A0A1Q3BSP6</accession>
<proteinExistence type="predicted"/>
<dbReference type="InParanoid" id="A0A1Q3BSP6"/>
<keyword evidence="2" id="KW-0472">Membrane</keyword>
<sequence>MSVLDSPLEALALDYVSFGFLTMVNNLWTWVAVITAAVSLWRIRAAAADATTFSVKVDPHAACLDRSSNGSHPCPEASSPEPAPSASAPAPGTSPSKCDVSDDRVTKGKFIMYYEGEREDKGEGEGQLRVVKEWGYNGGEGCGEWWESWERVMSIRMEYLGWYRCQDLTAINGSVVRLWDECRIGRYNSGCAVSFG</sequence>
<organism evidence="3 4">
    <name type="scientific">Cephalotus follicularis</name>
    <name type="common">Albany pitcher plant</name>
    <dbReference type="NCBI Taxonomy" id="3775"/>
    <lineage>
        <taxon>Eukaryota</taxon>
        <taxon>Viridiplantae</taxon>
        <taxon>Streptophyta</taxon>
        <taxon>Embryophyta</taxon>
        <taxon>Tracheophyta</taxon>
        <taxon>Spermatophyta</taxon>
        <taxon>Magnoliopsida</taxon>
        <taxon>eudicotyledons</taxon>
        <taxon>Gunneridae</taxon>
        <taxon>Pentapetalae</taxon>
        <taxon>rosids</taxon>
        <taxon>fabids</taxon>
        <taxon>Oxalidales</taxon>
        <taxon>Cephalotaceae</taxon>
        <taxon>Cephalotus</taxon>
    </lineage>
</organism>
<feature type="region of interest" description="Disordered" evidence="1">
    <location>
        <begin position="68"/>
        <end position="102"/>
    </location>
</feature>
<protein>
    <submittedName>
        <fullName evidence="3">Uncharacterized protein</fullName>
    </submittedName>
</protein>
<dbReference type="EMBL" id="BDDD01000857">
    <property type="protein sequence ID" value="GAV70954.1"/>
    <property type="molecule type" value="Genomic_DNA"/>
</dbReference>
<dbReference type="PANTHER" id="PTHR36369">
    <property type="entry name" value="TRANSMEMBRANE PROTEIN"/>
    <property type="match status" value="1"/>
</dbReference>
<keyword evidence="4" id="KW-1185">Reference proteome</keyword>
<evidence type="ECO:0000313" key="3">
    <source>
        <dbReference type="EMBL" id="GAV70954.1"/>
    </source>
</evidence>
<keyword evidence="2" id="KW-0812">Transmembrane</keyword>
<dbReference type="PANTHER" id="PTHR36369:SF1">
    <property type="entry name" value="TRANSMEMBRANE PROTEIN"/>
    <property type="match status" value="1"/>
</dbReference>
<gene>
    <name evidence="3" type="ORF">CFOL_v3_14451</name>
</gene>
<comment type="caution">
    <text evidence="3">The sequence shown here is derived from an EMBL/GenBank/DDBJ whole genome shotgun (WGS) entry which is preliminary data.</text>
</comment>
<dbReference type="Proteomes" id="UP000187406">
    <property type="component" value="Unassembled WGS sequence"/>
</dbReference>